<organism evidence="10 11">
    <name type="scientific">Candolleomyces aberdarensis</name>
    <dbReference type="NCBI Taxonomy" id="2316362"/>
    <lineage>
        <taxon>Eukaryota</taxon>
        <taxon>Fungi</taxon>
        <taxon>Dikarya</taxon>
        <taxon>Basidiomycota</taxon>
        <taxon>Agaricomycotina</taxon>
        <taxon>Agaricomycetes</taxon>
        <taxon>Agaricomycetidae</taxon>
        <taxon>Agaricales</taxon>
        <taxon>Agaricineae</taxon>
        <taxon>Psathyrellaceae</taxon>
        <taxon>Candolleomyces</taxon>
    </lineage>
</organism>
<dbReference type="GO" id="GO:0043138">
    <property type="term" value="F:3'-5' DNA helicase activity"/>
    <property type="evidence" value="ECO:0007669"/>
    <property type="project" value="UniProtKB-EC"/>
</dbReference>
<evidence type="ECO:0000259" key="9">
    <source>
        <dbReference type="PROSITE" id="PS51194"/>
    </source>
</evidence>
<dbReference type="PANTHER" id="PTHR13710:SF105">
    <property type="entry name" value="ATP-DEPENDENT DNA HELICASE Q1"/>
    <property type="match status" value="1"/>
</dbReference>
<dbReference type="EMBL" id="SDEE01001232">
    <property type="protein sequence ID" value="RXW12462.1"/>
    <property type="molecule type" value="Genomic_DNA"/>
</dbReference>
<dbReference type="EC" id="5.6.2.4" evidence="7"/>
<dbReference type="GO" id="GO:0005524">
    <property type="term" value="F:ATP binding"/>
    <property type="evidence" value="ECO:0007669"/>
    <property type="project" value="UniProtKB-KW"/>
</dbReference>
<comment type="similarity">
    <text evidence="1">Belongs to the helicase family. RecQ subfamily.</text>
</comment>
<dbReference type="AlphaFoldDB" id="A0A4Q2D140"/>
<dbReference type="STRING" id="2316362.A0A4Q2D140"/>
<accession>A0A4Q2D140</accession>
<keyword evidence="5" id="KW-0413">Isomerase</keyword>
<keyword evidence="2" id="KW-0547">Nucleotide-binding</keyword>
<keyword evidence="3" id="KW-0067">ATP-binding</keyword>
<dbReference type="Pfam" id="PF00271">
    <property type="entry name" value="Helicase_C"/>
    <property type="match status" value="1"/>
</dbReference>
<dbReference type="GO" id="GO:0000724">
    <property type="term" value="P:double-strand break repair via homologous recombination"/>
    <property type="evidence" value="ECO:0007669"/>
    <property type="project" value="TreeGrafter"/>
</dbReference>
<dbReference type="OrthoDB" id="5952536at2759"/>
<dbReference type="Proteomes" id="UP000290288">
    <property type="component" value="Unassembled WGS sequence"/>
</dbReference>
<dbReference type="InterPro" id="IPR011545">
    <property type="entry name" value="DEAD/DEAH_box_helicase_dom"/>
</dbReference>
<dbReference type="GO" id="GO:0005694">
    <property type="term" value="C:chromosome"/>
    <property type="evidence" value="ECO:0007669"/>
    <property type="project" value="TreeGrafter"/>
</dbReference>
<keyword evidence="4" id="KW-0238">DNA-binding</keyword>
<dbReference type="GO" id="GO:0009378">
    <property type="term" value="F:four-way junction helicase activity"/>
    <property type="evidence" value="ECO:0007669"/>
    <property type="project" value="TreeGrafter"/>
</dbReference>
<keyword evidence="11" id="KW-1185">Reference proteome</keyword>
<dbReference type="PANTHER" id="PTHR13710">
    <property type="entry name" value="DNA HELICASE RECQ FAMILY MEMBER"/>
    <property type="match status" value="1"/>
</dbReference>
<comment type="catalytic activity">
    <reaction evidence="6">
        <text>Couples ATP hydrolysis with the unwinding of duplex DNA by translocating in the 3'-5' direction.</text>
        <dbReference type="EC" id="5.6.2.4"/>
    </reaction>
</comment>
<evidence type="ECO:0000256" key="5">
    <source>
        <dbReference type="ARBA" id="ARBA00023235"/>
    </source>
</evidence>
<evidence type="ECO:0000313" key="11">
    <source>
        <dbReference type="Proteomes" id="UP000290288"/>
    </source>
</evidence>
<evidence type="ECO:0000256" key="3">
    <source>
        <dbReference type="ARBA" id="ARBA00022840"/>
    </source>
</evidence>
<evidence type="ECO:0000256" key="4">
    <source>
        <dbReference type="ARBA" id="ARBA00023125"/>
    </source>
</evidence>
<gene>
    <name evidence="10" type="ORF">EST38_g13391</name>
</gene>
<dbReference type="SUPFAM" id="SSF52540">
    <property type="entry name" value="P-loop containing nucleoside triphosphate hydrolases"/>
    <property type="match status" value="1"/>
</dbReference>
<dbReference type="InterPro" id="IPR001650">
    <property type="entry name" value="Helicase_C-like"/>
</dbReference>
<evidence type="ECO:0000256" key="8">
    <source>
        <dbReference type="SAM" id="MobiDB-lite"/>
    </source>
</evidence>
<evidence type="ECO:0000256" key="7">
    <source>
        <dbReference type="ARBA" id="ARBA00034808"/>
    </source>
</evidence>
<protein>
    <recommendedName>
        <fullName evidence="7">DNA 3'-5' helicase</fullName>
        <ecNumber evidence="7">5.6.2.4</ecNumber>
    </recommendedName>
</protein>
<reference evidence="10 11" key="1">
    <citation type="submission" date="2019-01" db="EMBL/GenBank/DDBJ databases">
        <title>Draft genome sequence of Psathyrella aberdarensis IHI B618.</title>
        <authorList>
            <person name="Buettner E."/>
            <person name="Kellner H."/>
        </authorList>
    </citation>
    <scope>NUCLEOTIDE SEQUENCE [LARGE SCALE GENOMIC DNA]</scope>
    <source>
        <strain evidence="10 11">IHI B618</strain>
    </source>
</reference>
<dbReference type="Pfam" id="PF00270">
    <property type="entry name" value="DEAD"/>
    <property type="match status" value="1"/>
</dbReference>
<dbReference type="GO" id="GO:0005737">
    <property type="term" value="C:cytoplasm"/>
    <property type="evidence" value="ECO:0007669"/>
    <property type="project" value="TreeGrafter"/>
</dbReference>
<sequence>MPRIQSIHSCSRSMASTVATLPEHIEHLRVSSPEEIAQLISNLGSQLEPQLPGELPQAYLDSLSDADRTVCYCAARILYATREGKFVPQEMQLRAIVADKNRKHINVTAGTGSGKTLPIALNILLDDPSKRLITITFSPLRQLQASQKEEFESHYGISTAVINDQTPKDSEWWNEHVWNTHDKKPGKCRHLIITVEQAFRSREGHLPPLYLLLCNPYFQRCVTRVNIDEVHCIYTAGTTLYGVPAFRPAWGRLPEIQAILPYSTIWAYYTATLPPHIHSMLTRTLLTTDNFVNIFVTSNRPNIIYATHRLVKNMDEARNYRCFVQSPFQLSTQPHVLIFVDNLNLCNRICNYLCQTITKSHQNQDVIMHYHSQMSDDYLKKAHDEFTSSTGKCRVLVAASGQSVGVDFPNVEIVCTVGLPPTGVDAIQRGGRGGRKPGSEALFVIFYEDWVESINLPDYLAPGSDLVDPDRPRSSLKSSANRRERAPYSMVKIVQEDTCIRHQLNIDYLNDRS</sequence>
<dbReference type="InterPro" id="IPR027417">
    <property type="entry name" value="P-loop_NTPase"/>
</dbReference>
<name>A0A4Q2D140_9AGAR</name>
<evidence type="ECO:0000256" key="6">
    <source>
        <dbReference type="ARBA" id="ARBA00034617"/>
    </source>
</evidence>
<feature type="region of interest" description="Disordered" evidence="8">
    <location>
        <begin position="463"/>
        <end position="483"/>
    </location>
</feature>
<comment type="caution">
    <text evidence="10">The sequence shown here is derived from an EMBL/GenBank/DDBJ whole genome shotgun (WGS) entry which is preliminary data.</text>
</comment>
<dbReference type="PROSITE" id="PS51194">
    <property type="entry name" value="HELICASE_CTER"/>
    <property type="match status" value="1"/>
</dbReference>
<dbReference type="SMART" id="SM00490">
    <property type="entry name" value="HELICc"/>
    <property type="match status" value="1"/>
</dbReference>
<evidence type="ECO:0000256" key="2">
    <source>
        <dbReference type="ARBA" id="ARBA00022741"/>
    </source>
</evidence>
<evidence type="ECO:0000256" key="1">
    <source>
        <dbReference type="ARBA" id="ARBA00005446"/>
    </source>
</evidence>
<feature type="domain" description="Helicase C-terminal" evidence="9">
    <location>
        <begin position="309"/>
        <end position="488"/>
    </location>
</feature>
<evidence type="ECO:0000313" key="10">
    <source>
        <dbReference type="EMBL" id="RXW12462.1"/>
    </source>
</evidence>
<dbReference type="Gene3D" id="3.40.50.300">
    <property type="entry name" value="P-loop containing nucleotide triphosphate hydrolases"/>
    <property type="match status" value="2"/>
</dbReference>
<proteinExistence type="inferred from homology"/>
<dbReference type="GO" id="GO:0003677">
    <property type="term" value="F:DNA binding"/>
    <property type="evidence" value="ECO:0007669"/>
    <property type="project" value="UniProtKB-KW"/>
</dbReference>